<feature type="transmembrane region" description="Helical" evidence="1">
    <location>
        <begin position="92"/>
        <end position="111"/>
    </location>
</feature>
<organism evidence="2 3">
    <name type="scientific">Marinicella sediminis</name>
    <dbReference type="NCBI Taxonomy" id="1792834"/>
    <lineage>
        <taxon>Bacteria</taxon>
        <taxon>Pseudomonadati</taxon>
        <taxon>Pseudomonadota</taxon>
        <taxon>Gammaproteobacteria</taxon>
        <taxon>Lysobacterales</taxon>
        <taxon>Marinicellaceae</taxon>
        <taxon>Marinicella</taxon>
    </lineage>
</organism>
<keyword evidence="1" id="KW-0472">Membrane</keyword>
<evidence type="ECO:0000313" key="2">
    <source>
        <dbReference type="EMBL" id="MFC3194311.1"/>
    </source>
</evidence>
<sequence length="284" mass="32930">MEHKTMFYTAYMLQILIISVVIPMLIQKRLKNMLNEHPAVDYPKLYPVSADRIEATLTTFSWLNALVVLMGLAILGHVLFSAQVELLGWDNQGALIVYFLLQYMPFMYLGTQGFRYHQLMRQLDTSRHRSAKLQPRHMGDYVPASWLVAAALLYLAYIGTVIYVAQDPFEGFAGYWNILYVSLLNLFFVFMIRAQIQGKKSDPYQTHHDRIQQQRLICQILAIGWVMANLFMTSNMWLAKLDMRDLNVVIQSLYFTLITLLMSLTSTYQPTDFSVYQTQAEEAH</sequence>
<feature type="transmembrane region" description="Helical" evidence="1">
    <location>
        <begin position="249"/>
        <end position="268"/>
    </location>
</feature>
<accession>A0ABV7J865</accession>
<keyword evidence="1" id="KW-1133">Transmembrane helix</keyword>
<comment type="caution">
    <text evidence="2">The sequence shown here is derived from an EMBL/GenBank/DDBJ whole genome shotgun (WGS) entry which is preliminary data.</text>
</comment>
<gene>
    <name evidence="2" type="ORF">ACFODZ_08675</name>
</gene>
<evidence type="ECO:0000256" key="1">
    <source>
        <dbReference type="SAM" id="Phobius"/>
    </source>
</evidence>
<feature type="transmembrane region" description="Helical" evidence="1">
    <location>
        <begin position="62"/>
        <end position="80"/>
    </location>
</feature>
<feature type="transmembrane region" description="Helical" evidence="1">
    <location>
        <begin position="216"/>
        <end position="237"/>
    </location>
</feature>
<keyword evidence="3" id="KW-1185">Reference proteome</keyword>
<dbReference type="RefSeq" id="WP_157892754.1">
    <property type="nucleotide sequence ID" value="NZ_JBHRTS010000004.1"/>
</dbReference>
<dbReference type="Proteomes" id="UP001595533">
    <property type="component" value="Unassembled WGS sequence"/>
</dbReference>
<proteinExistence type="predicted"/>
<protein>
    <submittedName>
        <fullName evidence="2">Uncharacterized protein</fullName>
    </submittedName>
</protein>
<evidence type="ECO:0000313" key="3">
    <source>
        <dbReference type="Proteomes" id="UP001595533"/>
    </source>
</evidence>
<dbReference type="EMBL" id="JBHRTS010000004">
    <property type="protein sequence ID" value="MFC3194311.1"/>
    <property type="molecule type" value="Genomic_DNA"/>
</dbReference>
<reference evidence="3" key="1">
    <citation type="journal article" date="2019" name="Int. J. Syst. Evol. Microbiol.">
        <title>The Global Catalogue of Microorganisms (GCM) 10K type strain sequencing project: providing services to taxonomists for standard genome sequencing and annotation.</title>
        <authorList>
            <consortium name="The Broad Institute Genomics Platform"/>
            <consortium name="The Broad Institute Genome Sequencing Center for Infectious Disease"/>
            <person name="Wu L."/>
            <person name="Ma J."/>
        </authorList>
    </citation>
    <scope>NUCLEOTIDE SEQUENCE [LARGE SCALE GENOMIC DNA]</scope>
    <source>
        <strain evidence="3">KCTC 42953</strain>
    </source>
</reference>
<feature type="transmembrane region" description="Helical" evidence="1">
    <location>
        <begin position="141"/>
        <end position="165"/>
    </location>
</feature>
<keyword evidence="1" id="KW-0812">Transmembrane</keyword>
<feature type="transmembrane region" description="Helical" evidence="1">
    <location>
        <begin position="177"/>
        <end position="196"/>
    </location>
</feature>
<feature type="transmembrane region" description="Helical" evidence="1">
    <location>
        <begin position="6"/>
        <end position="26"/>
    </location>
</feature>
<name>A0ABV7J865_9GAMM</name>